<sequence length="75" mass="8257">MITTYAGQGTEWLARNDDLSPRTDNVHMLLAGEVALLKGKAWIANQDRGAIHRSPALQPQESRVLLTLDWAESSA</sequence>
<organism evidence="1 2">
    <name type="scientific">Nitrosomonas halophila</name>
    <dbReference type="NCBI Taxonomy" id="44576"/>
    <lineage>
        <taxon>Bacteria</taxon>
        <taxon>Pseudomonadati</taxon>
        <taxon>Pseudomonadota</taxon>
        <taxon>Betaproteobacteria</taxon>
        <taxon>Nitrosomonadales</taxon>
        <taxon>Nitrosomonadaceae</taxon>
        <taxon>Nitrosomonas</taxon>
    </lineage>
</organism>
<accession>A0A1H3ILE9</accession>
<dbReference type="Proteomes" id="UP000198640">
    <property type="component" value="Unassembled WGS sequence"/>
</dbReference>
<dbReference type="AlphaFoldDB" id="A0A1H3ILE9"/>
<evidence type="ECO:0008006" key="3">
    <source>
        <dbReference type="Google" id="ProtNLM"/>
    </source>
</evidence>
<dbReference type="EMBL" id="FNOY01000027">
    <property type="protein sequence ID" value="SDY28511.1"/>
    <property type="molecule type" value="Genomic_DNA"/>
</dbReference>
<dbReference type="STRING" id="44576.SAMN05421881_102727"/>
<evidence type="ECO:0000313" key="1">
    <source>
        <dbReference type="EMBL" id="SDY28511.1"/>
    </source>
</evidence>
<gene>
    <name evidence="1" type="ORF">SAMN05421881_102727</name>
</gene>
<dbReference type="InterPro" id="IPR014955">
    <property type="entry name" value="DUF1826"/>
</dbReference>
<proteinExistence type="predicted"/>
<dbReference type="Pfam" id="PF08856">
    <property type="entry name" value="DUF1826"/>
    <property type="match status" value="1"/>
</dbReference>
<reference evidence="1 2" key="1">
    <citation type="submission" date="2016-10" db="EMBL/GenBank/DDBJ databases">
        <authorList>
            <person name="de Groot N.N."/>
        </authorList>
    </citation>
    <scope>NUCLEOTIDE SEQUENCE [LARGE SCALE GENOMIC DNA]</scope>
    <source>
        <strain evidence="1 2">Nm1</strain>
    </source>
</reference>
<protein>
    <recommendedName>
        <fullName evidence="3">DUF1826 domain-containing protein</fullName>
    </recommendedName>
</protein>
<name>A0A1H3ILE9_9PROT</name>
<evidence type="ECO:0000313" key="2">
    <source>
        <dbReference type="Proteomes" id="UP000198640"/>
    </source>
</evidence>
<keyword evidence="2" id="KW-1185">Reference proteome</keyword>